<evidence type="ECO:0000313" key="1">
    <source>
        <dbReference type="EMBL" id="CAK9018071.1"/>
    </source>
</evidence>
<dbReference type="Proteomes" id="UP001642484">
    <property type="component" value="Unassembled WGS sequence"/>
</dbReference>
<protein>
    <submittedName>
        <fullName evidence="1">Uncharacterized protein</fullName>
    </submittedName>
</protein>
<gene>
    <name evidence="1" type="ORF">CCMP2556_LOCUS13116</name>
</gene>
<accession>A0ABP0JUA5</accession>
<name>A0ABP0JUA5_9DINO</name>
<keyword evidence="2" id="KW-1185">Reference proteome</keyword>
<comment type="caution">
    <text evidence="1">The sequence shown here is derived from an EMBL/GenBank/DDBJ whole genome shotgun (WGS) entry which is preliminary data.</text>
</comment>
<evidence type="ECO:0000313" key="2">
    <source>
        <dbReference type="Proteomes" id="UP001642484"/>
    </source>
</evidence>
<sequence>MAESPDESASDYQSGSEDERLDFGQHPDPHAPSHWAYTEIFFQKTKKELAKTRHENHKLESHVKHLQEKIKTEKDKIKKTKIVEGILKNQGSPRVNDLKERLAASRSANAEAQLSAGEAWAAAENAKMQTTQLRKKYEDELQKVASAKEVDEEISQRLARRVEELQVLLRDLSDPFSCGCADARSAHPVEVSYVCRTQSIPECRSNCQAEEWHRA</sequence>
<organism evidence="1 2">
    <name type="scientific">Durusdinium trenchii</name>
    <dbReference type="NCBI Taxonomy" id="1381693"/>
    <lineage>
        <taxon>Eukaryota</taxon>
        <taxon>Sar</taxon>
        <taxon>Alveolata</taxon>
        <taxon>Dinophyceae</taxon>
        <taxon>Suessiales</taxon>
        <taxon>Symbiodiniaceae</taxon>
        <taxon>Durusdinium</taxon>
    </lineage>
</organism>
<reference evidence="1 2" key="1">
    <citation type="submission" date="2024-02" db="EMBL/GenBank/DDBJ databases">
        <authorList>
            <person name="Chen Y."/>
            <person name="Shah S."/>
            <person name="Dougan E. K."/>
            <person name="Thang M."/>
            <person name="Chan C."/>
        </authorList>
    </citation>
    <scope>NUCLEOTIDE SEQUENCE [LARGE SCALE GENOMIC DNA]</scope>
</reference>
<dbReference type="EMBL" id="CAXAMN010006557">
    <property type="protein sequence ID" value="CAK9018071.1"/>
    <property type="molecule type" value="Genomic_DNA"/>
</dbReference>
<proteinExistence type="predicted"/>